<feature type="domain" description="HTH marR-type" evidence="4">
    <location>
        <begin position="1"/>
        <end position="136"/>
    </location>
</feature>
<dbReference type="PROSITE" id="PS50995">
    <property type="entry name" value="HTH_MARR_2"/>
    <property type="match status" value="1"/>
</dbReference>
<keyword evidence="3" id="KW-0804">Transcription</keyword>
<dbReference type="EMBL" id="JACSQY010000007">
    <property type="protein sequence ID" value="MBD7908809.1"/>
    <property type="molecule type" value="Genomic_DNA"/>
</dbReference>
<dbReference type="PANTHER" id="PTHR42756:SF1">
    <property type="entry name" value="TRANSCRIPTIONAL REPRESSOR OF EMRAB OPERON"/>
    <property type="match status" value="1"/>
</dbReference>
<proteinExistence type="predicted"/>
<reference evidence="5 6" key="1">
    <citation type="submission" date="2020-08" db="EMBL/GenBank/DDBJ databases">
        <title>A Genomic Blueprint of the Chicken Gut Microbiome.</title>
        <authorList>
            <person name="Gilroy R."/>
            <person name="Ravi A."/>
            <person name="Getino M."/>
            <person name="Pursley I."/>
            <person name="Horton D.L."/>
            <person name="Alikhan N.-F."/>
            <person name="Baker D."/>
            <person name="Gharbi K."/>
            <person name="Hall N."/>
            <person name="Watson M."/>
            <person name="Adriaenssens E.M."/>
            <person name="Foster-Nyarko E."/>
            <person name="Jarju S."/>
            <person name="Secka A."/>
            <person name="Antonio M."/>
            <person name="Oren A."/>
            <person name="Chaudhuri R."/>
            <person name="La Ragione R.M."/>
            <person name="Hildebrand F."/>
            <person name="Pallen M.J."/>
        </authorList>
    </citation>
    <scope>NUCLEOTIDE SEQUENCE [LARGE SCALE GENOMIC DNA]</scope>
    <source>
        <strain evidence="5 6">Sa3CUA8</strain>
    </source>
</reference>
<dbReference type="SMART" id="SM00347">
    <property type="entry name" value="HTH_MARR"/>
    <property type="match status" value="1"/>
</dbReference>
<dbReference type="Proteomes" id="UP000659496">
    <property type="component" value="Unassembled WGS sequence"/>
</dbReference>
<gene>
    <name evidence="5" type="ORF">H9659_10750</name>
</gene>
<dbReference type="InterPro" id="IPR000835">
    <property type="entry name" value="HTH_MarR-typ"/>
</dbReference>
<evidence type="ECO:0000256" key="3">
    <source>
        <dbReference type="ARBA" id="ARBA00023163"/>
    </source>
</evidence>
<dbReference type="InterPro" id="IPR036388">
    <property type="entry name" value="WH-like_DNA-bd_sf"/>
</dbReference>
<keyword evidence="1" id="KW-0805">Transcription regulation</keyword>
<evidence type="ECO:0000259" key="4">
    <source>
        <dbReference type="PROSITE" id="PS50995"/>
    </source>
</evidence>
<evidence type="ECO:0000256" key="1">
    <source>
        <dbReference type="ARBA" id="ARBA00023015"/>
    </source>
</evidence>
<dbReference type="SUPFAM" id="SSF46785">
    <property type="entry name" value="Winged helix' DNA-binding domain"/>
    <property type="match status" value="1"/>
</dbReference>
<evidence type="ECO:0000313" key="6">
    <source>
        <dbReference type="Proteomes" id="UP000659496"/>
    </source>
</evidence>
<dbReference type="PANTHER" id="PTHR42756">
    <property type="entry name" value="TRANSCRIPTIONAL REGULATOR, MARR"/>
    <property type="match status" value="1"/>
</dbReference>
<accession>A0ABR8PKW2</accession>
<name>A0ABR8PKW2_9BACL</name>
<dbReference type="Pfam" id="PF01047">
    <property type="entry name" value="MarR"/>
    <property type="match status" value="1"/>
</dbReference>
<dbReference type="Gene3D" id="1.10.10.10">
    <property type="entry name" value="Winged helix-like DNA-binding domain superfamily/Winged helix DNA-binding domain"/>
    <property type="match status" value="1"/>
</dbReference>
<keyword evidence="6" id="KW-1185">Reference proteome</keyword>
<protein>
    <submittedName>
        <fullName evidence="5">MarR family transcriptional regulator</fullName>
    </submittedName>
</protein>
<dbReference type="InterPro" id="IPR036390">
    <property type="entry name" value="WH_DNA-bd_sf"/>
</dbReference>
<organism evidence="5 6">
    <name type="scientific">Sporosarcina gallistercoris</name>
    <dbReference type="NCBI Taxonomy" id="2762245"/>
    <lineage>
        <taxon>Bacteria</taxon>
        <taxon>Bacillati</taxon>
        <taxon>Bacillota</taxon>
        <taxon>Bacilli</taxon>
        <taxon>Bacillales</taxon>
        <taxon>Caryophanaceae</taxon>
        <taxon>Sporosarcina</taxon>
    </lineage>
</organism>
<evidence type="ECO:0000256" key="2">
    <source>
        <dbReference type="ARBA" id="ARBA00023125"/>
    </source>
</evidence>
<keyword evidence="2" id="KW-0238">DNA-binding</keyword>
<sequence length="139" mass="16029">MKLLHALDEFYYEQILKNLREMNQNKVYGNLTYNSLLYLEIILYNKNCTASFLADTLHVARSAVTVKVNELVSKGIVIKTPSSTDKRVSYLTVSPEIADDYKQMDQPLNQAIAEIEERFSETEIASFIEMLGIIRKHHQ</sequence>
<evidence type="ECO:0000313" key="5">
    <source>
        <dbReference type="EMBL" id="MBD7908809.1"/>
    </source>
</evidence>
<comment type="caution">
    <text evidence="5">The sequence shown here is derived from an EMBL/GenBank/DDBJ whole genome shotgun (WGS) entry which is preliminary data.</text>
</comment>
<dbReference type="RefSeq" id="WP_191690318.1">
    <property type="nucleotide sequence ID" value="NZ_JACSQY010000007.1"/>
</dbReference>